<dbReference type="InterPro" id="IPR001736">
    <property type="entry name" value="PLipase_D/transphosphatidylase"/>
</dbReference>
<dbReference type="RefSeq" id="WP_133610718.1">
    <property type="nucleotide sequence ID" value="NZ_SNXW01000010.1"/>
</dbReference>
<name>A0A4R6R4I4_9BURK</name>
<dbReference type="OrthoDB" id="9762009at2"/>
<evidence type="ECO:0000313" key="3">
    <source>
        <dbReference type="Proteomes" id="UP000294593"/>
    </source>
</evidence>
<dbReference type="NCBIfam" id="NF038319">
    <property type="entry name" value="DISARM_DrmC_I"/>
    <property type="match status" value="1"/>
</dbReference>
<dbReference type="GO" id="GO:0030572">
    <property type="term" value="F:phosphatidyltransferase activity"/>
    <property type="evidence" value="ECO:0007669"/>
    <property type="project" value="UniProtKB-ARBA"/>
</dbReference>
<keyword evidence="3" id="KW-1185">Reference proteome</keyword>
<accession>A0A4R6R4I4</accession>
<dbReference type="GO" id="GO:0032049">
    <property type="term" value="P:cardiolipin biosynthetic process"/>
    <property type="evidence" value="ECO:0007669"/>
    <property type="project" value="UniProtKB-ARBA"/>
</dbReference>
<comment type="caution">
    <text evidence="2">The sequence shown here is derived from an EMBL/GenBank/DDBJ whole genome shotgun (WGS) entry which is preliminary data.</text>
</comment>
<dbReference type="AlphaFoldDB" id="A0A4R6R4I4"/>
<evidence type="ECO:0000313" key="2">
    <source>
        <dbReference type="EMBL" id="TDP80791.1"/>
    </source>
</evidence>
<protein>
    <submittedName>
        <fullName evidence="2">Phospholipase D-like protein</fullName>
    </submittedName>
</protein>
<sequence>MDELLNAIAALVSLVSPEKVRGIAARVRGVDASKATTTLPSVVGTPLASTVVEQLAAAWQNTKVSSDELASMLIAASYVYTKAASEQSTELVWTGPTTPFVSARRTEQALLQVINAAEQSLFITSFVAYDVSTIVKALNAANDRGVAISMLLELSQDHGGSITFDAIGKMRTLVPAAKLYAWRDKADPFSDGRVHAKVAVADGKTCFITSANLTGFAMERNMEAGVLIVGGQVPIALDKHLQALIAMKVVVTA</sequence>
<dbReference type="PANTHER" id="PTHR21248">
    <property type="entry name" value="CARDIOLIPIN SYNTHASE"/>
    <property type="match status" value="1"/>
</dbReference>
<dbReference type="EMBL" id="SNXW01000010">
    <property type="protein sequence ID" value="TDP80791.1"/>
    <property type="molecule type" value="Genomic_DNA"/>
</dbReference>
<evidence type="ECO:0000259" key="1">
    <source>
        <dbReference type="PROSITE" id="PS50035"/>
    </source>
</evidence>
<dbReference type="SUPFAM" id="SSF56024">
    <property type="entry name" value="Phospholipase D/nuclease"/>
    <property type="match status" value="1"/>
</dbReference>
<dbReference type="SMART" id="SM00155">
    <property type="entry name" value="PLDc"/>
    <property type="match status" value="1"/>
</dbReference>
<dbReference type="InterPro" id="IPR047955">
    <property type="entry name" value="DrmC-like"/>
</dbReference>
<dbReference type="Proteomes" id="UP000294593">
    <property type="component" value="Unassembled WGS sequence"/>
</dbReference>
<dbReference type="CDD" id="cd09132">
    <property type="entry name" value="PLDc_unchar4"/>
    <property type="match status" value="1"/>
</dbReference>
<feature type="domain" description="PLD phosphodiesterase" evidence="1">
    <location>
        <begin position="190"/>
        <end position="217"/>
    </location>
</feature>
<dbReference type="InterPro" id="IPR025202">
    <property type="entry name" value="PLD-like_dom"/>
</dbReference>
<dbReference type="PANTHER" id="PTHR21248:SF22">
    <property type="entry name" value="PHOSPHOLIPASE D"/>
    <property type="match status" value="1"/>
</dbReference>
<reference evidence="2 3" key="1">
    <citation type="submission" date="2019-03" db="EMBL/GenBank/DDBJ databases">
        <title>Genomic Encyclopedia of Type Strains, Phase IV (KMG-IV): sequencing the most valuable type-strain genomes for metagenomic binning, comparative biology and taxonomic classification.</title>
        <authorList>
            <person name="Goeker M."/>
        </authorList>
    </citation>
    <scope>NUCLEOTIDE SEQUENCE [LARGE SCALE GENOMIC DNA]</scope>
    <source>
        <strain evidence="2 3">DSM 11901</strain>
    </source>
</reference>
<dbReference type="Pfam" id="PF13091">
    <property type="entry name" value="PLDc_2"/>
    <property type="match status" value="1"/>
</dbReference>
<organism evidence="2 3">
    <name type="scientific">Aquabacterium commune</name>
    <dbReference type="NCBI Taxonomy" id="70586"/>
    <lineage>
        <taxon>Bacteria</taxon>
        <taxon>Pseudomonadati</taxon>
        <taxon>Pseudomonadota</taxon>
        <taxon>Betaproteobacteria</taxon>
        <taxon>Burkholderiales</taxon>
        <taxon>Aquabacterium</taxon>
    </lineage>
</organism>
<dbReference type="PROSITE" id="PS50035">
    <property type="entry name" value="PLD"/>
    <property type="match status" value="1"/>
</dbReference>
<gene>
    <name evidence="2" type="ORF">EV672_1106</name>
</gene>
<proteinExistence type="predicted"/>
<dbReference type="Gene3D" id="3.30.870.10">
    <property type="entry name" value="Endonuclease Chain A"/>
    <property type="match status" value="1"/>
</dbReference>